<accession>A0A915KVY9</accession>
<name>A0A915KVY9_ROMCU</name>
<dbReference type="AlphaFoldDB" id="A0A915KVY9"/>
<evidence type="ECO:0000313" key="1">
    <source>
        <dbReference type="Proteomes" id="UP000887565"/>
    </source>
</evidence>
<keyword evidence="1" id="KW-1185">Reference proteome</keyword>
<dbReference type="Proteomes" id="UP000887565">
    <property type="component" value="Unplaced"/>
</dbReference>
<organism evidence="1 2">
    <name type="scientific">Romanomermis culicivorax</name>
    <name type="common">Nematode worm</name>
    <dbReference type="NCBI Taxonomy" id="13658"/>
    <lineage>
        <taxon>Eukaryota</taxon>
        <taxon>Metazoa</taxon>
        <taxon>Ecdysozoa</taxon>
        <taxon>Nematoda</taxon>
        <taxon>Enoplea</taxon>
        <taxon>Dorylaimia</taxon>
        <taxon>Mermithida</taxon>
        <taxon>Mermithoidea</taxon>
        <taxon>Mermithidae</taxon>
        <taxon>Romanomermis</taxon>
    </lineage>
</organism>
<evidence type="ECO:0000313" key="2">
    <source>
        <dbReference type="WBParaSite" id="nRc.2.0.1.t41710-RA"/>
    </source>
</evidence>
<protein>
    <submittedName>
        <fullName evidence="2">Uncharacterized protein</fullName>
    </submittedName>
</protein>
<proteinExistence type="predicted"/>
<sequence length="55" mass="5800">MFICIPACDWNCRGGGGNCVASVVCRIIVELDVHKLCEGTIASVAGVEAGKYKLE</sequence>
<dbReference type="WBParaSite" id="nRc.2.0.1.t41710-RA">
    <property type="protein sequence ID" value="nRc.2.0.1.t41710-RA"/>
    <property type="gene ID" value="nRc.2.0.1.g41710"/>
</dbReference>
<reference evidence="2" key="1">
    <citation type="submission" date="2022-11" db="UniProtKB">
        <authorList>
            <consortium name="WormBaseParasite"/>
        </authorList>
    </citation>
    <scope>IDENTIFICATION</scope>
</reference>